<evidence type="ECO:0000313" key="2">
    <source>
        <dbReference type="EMBL" id="TYL99192.1"/>
    </source>
</evidence>
<evidence type="ECO:0000256" key="1">
    <source>
        <dbReference type="SAM" id="MobiDB-lite"/>
    </source>
</evidence>
<protein>
    <submittedName>
        <fullName evidence="2">Uncharacterized protein</fullName>
    </submittedName>
</protein>
<dbReference type="AlphaFoldDB" id="A0A5D3KM72"/>
<sequence>MIAAIDAWASRQKDSPARSEAIRRLVELGFTVKAKSRPGSEDRPTSNDQKQRAREMAVSAIDKMADASVSPDDQASRKRRLVKGPEEFQNVRRDRPNRK</sequence>
<dbReference type="Proteomes" id="UP000324758">
    <property type="component" value="Unassembled WGS sequence"/>
</dbReference>
<dbReference type="OrthoDB" id="7916728at2"/>
<evidence type="ECO:0000313" key="3">
    <source>
        <dbReference type="Proteomes" id="UP000324758"/>
    </source>
</evidence>
<name>A0A5D3KM72_9BRAD</name>
<proteinExistence type="predicted"/>
<dbReference type="EMBL" id="VSSS01000008">
    <property type="protein sequence ID" value="TYL99192.1"/>
    <property type="molecule type" value="Genomic_DNA"/>
</dbReference>
<reference evidence="2 3" key="1">
    <citation type="submission" date="2019-08" db="EMBL/GenBank/DDBJ databases">
        <title>Bradyrhizobium hipponensis sp. nov., a rhizobium isolated from a Lupinus angustifolius root nodule in Tunisia.</title>
        <authorList>
            <person name="Off K."/>
            <person name="Rejili M."/>
            <person name="Mars M."/>
            <person name="Brachmann A."/>
            <person name="Marin M."/>
        </authorList>
    </citation>
    <scope>NUCLEOTIDE SEQUENCE [LARGE SCALE GENOMIC DNA]</scope>
    <source>
        <strain evidence="2 3">CTAW71</strain>
    </source>
</reference>
<feature type="compositionally biased region" description="Basic and acidic residues" evidence="1">
    <location>
        <begin position="38"/>
        <end position="55"/>
    </location>
</feature>
<feature type="region of interest" description="Disordered" evidence="1">
    <location>
        <begin position="32"/>
        <end position="99"/>
    </location>
</feature>
<organism evidence="2 3">
    <name type="scientific">Bradyrhizobium rifense</name>
    <dbReference type="NCBI Taxonomy" id="515499"/>
    <lineage>
        <taxon>Bacteria</taxon>
        <taxon>Pseudomonadati</taxon>
        <taxon>Pseudomonadota</taxon>
        <taxon>Alphaproteobacteria</taxon>
        <taxon>Hyphomicrobiales</taxon>
        <taxon>Nitrobacteraceae</taxon>
        <taxon>Bradyrhizobium</taxon>
    </lineage>
</organism>
<dbReference type="RefSeq" id="WP_148770820.1">
    <property type="nucleotide sequence ID" value="NZ_VSSS01000008.1"/>
</dbReference>
<keyword evidence="3" id="KW-1185">Reference proteome</keyword>
<comment type="caution">
    <text evidence="2">The sequence shown here is derived from an EMBL/GenBank/DDBJ whole genome shotgun (WGS) entry which is preliminary data.</text>
</comment>
<feature type="compositionally biased region" description="Basic and acidic residues" evidence="1">
    <location>
        <begin position="83"/>
        <end position="99"/>
    </location>
</feature>
<gene>
    <name evidence="2" type="ORF">FXB40_03540</name>
</gene>
<accession>A0A5D3KM72</accession>